<feature type="compositionally biased region" description="Acidic residues" evidence="1">
    <location>
        <begin position="1"/>
        <end position="10"/>
    </location>
</feature>
<organism evidence="2 3">
    <name type="scientific">Phtheirospermum japonicum</name>
    <dbReference type="NCBI Taxonomy" id="374723"/>
    <lineage>
        <taxon>Eukaryota</taxon>
        <taxon>Viridiplantae</taxon>
        <taxon>Streptophyta</taxon>
        <taxon>Embryophyta</taxon>
        <taxon>Tracheophyta</taxon>
        <taxon>Spermatophyta</taxon>
        <taxon>Magnoliopsida</taxon>
        <taxon>eudicotyledons</taxon>
        <taxon>Gunneridae</taxon>
        <taxon>Pentapetalae</taxon>
        <taxon>asterids</taxon>
        <taxon>lamiids</taxon>
        <taxon>Lamiales</taxon>
        <taxon>Orobanchaceae</taxon>
        <taxon>Orobanchaceae incertae sedis</taxon>
        <taxon>Phtheirospermum</taxon>
    </lineage>
</organism>
<feature type="region of interest" description="Disordered" evidence="1">
    <location>
        <begin position="1"/>
        <end position="30"/>
    </location>
</feature>
<dbReference type="PANTHER" id="PTHR35280:SF1">
    <property type="entry name" value="F17L21.9"/>
    <property type="match status" value="1"/>
</dbReference>
<evidence type="ECO:0000313" key="2">
    <source>
        <dbReference type="EMBL" id="GFP88392.1"/>
    </source>
</evidence>
<dbReference type="AlphaFoldDB" id="A0A830BQR7"/>
<evidence type="ECO:0000256" key="1">
    <source>
        <dbReference type="SAM" id="MobiDB-lite"/>
    </source>
</evidence>
<keyword evidence="3" id="KW-1185">Reference proteome</keyword>
<dbReference type="PANTHER" id="PTHR35280">
    <property type="entry name" value="F17L21.9"/>
    <property type="match status" value="1"/>
</dbReference>
<dbReference type="OrthoDB" id="782808at2759"/>
<evidence type="ECO:0000313" key="3">
    <source>
        <dbReference type="Proteomes" id="UP000653305"/>
    </source>
</evidence>
<protein>
    <submittedName>
        <fullName evidence="2">Uncharacterized protein</fullName>
    </submittedName>
</protein>
<reference evidence="2" key="1">
    <citation type="submission" date="2020-07" db="EMBL/GenBank/DDBJ databases">
        <title>Ethylene signaling mediates host invasion by parasitic plants.</title>
        <authorList>
            <person name="Yoshida S."/>
        </authorList>
    </citation>
    <scope>NUCLEOTIDE SEQUENCE</scope>
    <source>
        <strain evidence="2">Okayama</strain>
    </source>
</reference>
<dbReference type="EMBL" id="BMAC01000167">
    <property type="protein sequence ID" value="GFP88392.1"/>
    <property type="molecule type" value="Genomic_DNA"/>
</dbReference>
<feature type="region of interest" description="Disordered" evidence="1">
    <location>
        <begin position="59"/>
        <end position="84"/>
    </location>
</feature>
<gene>
    <name evidence="2" type="ORF">PHJA_000982900</name>
</gene>
<name>A0A830BQR7_9LAMI</name>
<dbReference type="Proteomes" id="UP000653305">
    <property type="component" value="Unassembled WGS sequence"/>
</dbReference>
<comment type="caution">
    <text evidence="2">The sequence shown here is derived from an EMBL/GenBank/DDBJ whole genome shotgun (WGS) entry which is preliminary data.</text>
</comment>
<accession>A0A830BQR7</accession>
<sequence length="187" mass="21460">MEEEEEEEEEVNAKTSSSPGNEKPGRRRRRRQQLLSDLLSEIDILGYCQLESMEEKVEANVEENTPLSSEKMARKDGNCSNNEEEEERIIIKELKHIKRQNTTTHWLVSAMIILTLAWQLSEISLILKIKDGFTNPLKSVSGMIGGFFKNRRRQVNNVPSMIKEIPELPRLGLPGFDTSDDDNDDED</sequence>
<proteinExistence type="predicted"/>